<dbReference type="EMBL" id="PDCK01000045">
    <property type="protein sequence ID" value="PRQ18171.1"/>
    <property type="molecule type" value="Genomic_DNA"/>
</dbReference>
<keyword evidence="3" id="KW-1185">Reference proteome</keyword>
<evidence type="ECO:0000256" key="1">
    <source>
        <dbReference type="SAM" id="MobiDB-lite"/>
    </source>
</evidence>
<name>A0A2P6P8A8_ROSCH</name>
<dbReference type="AlphaFoldDB" id="A0A2P6P8A8"/>
<proteinExistence type="predicted"/>
<feature type="compositionally biased region" description="Low complexity" evidence="1">
    <location>
        <begin position="72"/>
        <end position="88"/>
    </location>
</feature>
<dbReference type="Proteomes" id="UP000238479">
    <property type="component" value="Chromosome 7"/>
</dbReference>
<organism evidence="2 3">
    <name type="scientific">Rosa chinensis</name>
    <name type="common">China rose</name>
    <dbReference type="NCBI Taxonomy" id="74649"/>
    <lineage>
        <taxon>Eukaryota</taxon>
        <taxon>Viridiplantae</taxon>
        <taxon>Streptophyta</taxon>
        <taxon>Embryophyta</taxon>
        <taxon>Tracheophyta</taxon>
        <taxon>Spermatophyta</taxon>
        <taxon>Magnoliopsida</taxon>
        <taxon>eudicotyledons</taxon>
        <taxon>Gunneridae</taxon>
        <taxon>Pentapetalae</taxon>
        <taxon>rosids</taxon>
        <taxon>fabids</taxon>
        <taxon>Rosales</taxon>
        <taxon>Rosaceae</taxon>
        <taxon>Rosoideae</taxon>
        <taxon>Rosoideae incertae sedis</taxon>
        <taxon>Rosa</taxon>
    </lineage>
</organism>
<evidence type="ECO:0000313" key="3">
    <source>
        <dbReference type="Proteomes" id="UP000238479"/>
    </source>
</evidence>
<gene>
    <name evidence="2" type="ORF">RchiOBHm_Chr7g0203031</name>
</gene>
<comment type="caution">
    <text evidence="2">The sequence shown here is derived from an EMBL/GenBank/DDBJ whole genome shotgun (WGS) entry which is preliminary data.</text>
</comment>
<evidence type="ECO:0000313" key="2">
    <source>
        <dbReference type="EMBL" id="PRQ18171.1"/>
    </source>
</evidence>
<reference evidence="2 3" key="1">
    <citation type="journal article" date="2018" name="Nat. Genet.">
        <title>The Rosa genome provides new insights in the design of modern roses.</title>
        <authorList>
            <person name="Bendahmane M."/>
        </authorList>
    </citation>
    <scope>NUCLEOTIDE SEQUENCE [LARGE SCALE GENOMIC DNA]</scope>
    <source>
        <strain evidence="3">cv. Old Blush</strain>
    </source>
</reference>
<dbReference type="Gramene" id="PRQ18171">
    <property type="protein sequence ID" value="PRQ18171"/>
    <property type="gene ID" value="RchiOBHm_Chr7g0203031"/>
</dbReference>
<protein>
    <submittedName>
        <fullName evidence="2">Uncharacterized protein</fullName>
    </submittedName>
</protein>
<feature type="region of interest" description="Disordered" evidence="1">
    <location>
        <begin position="67"/>
        <end position="88"/>
    </location>
</feature>
<accession>A0A2P6P8A8</accession>
<sequence length="88" mass="9512">MISGSNSNSGLGFGSEFSDFLAPQELRVIGLESDLDSDNNEFKSGGRRVAEVTRRMRRFSTTTPASPIFRLTSSSSSETFPSLSTVLS</sequence>